<dbReference type="Pfam" id="PF13456">
    <property type="entry name" value="RVT_3"/>
    <property type="match status" value="1"/>
</dbReference>
<gene>
    <name evidence="2" type="ORF">Cni_G15820</name>
</gene>
<dbReference type="InterPro" id="IPR012337">
    <property type="entry name" value="RNaseH-like_sf"/>
</dbReference>
<proteinExistence type="predicted"/>
<dbReference type="InterPro" id="IPR044730">
    <property type="entry name" value="RNase_H-like_dom_plant"/>
</dbReference>
<dbReference type="PANTHER" id="PTHR47723:SF19">
    <property type="entry name" value="POLYNUCLEOTIDYL TRANSFERASE, RIBONUCLEASE H-LIKE SUPERFAMILY PROTEIN"/>
    <property type="match status" value="1"/>
</dbReference>
<dbReference type="Gene3D" id="3.30.420.10">
    <property type="entry name" value="Ribonuclease H-like superfamily/Ribonuclease H"/>
    <property type="match status" value="1"/>
</dbReference>
<evidence type="ECO:0000259" key="1">
    <source>
        <dbReference type="Pfam" id="PF13456"/>
    </source>
</evidence>
<dbReference type="InterPro" id="IPR053151">
    <property type="entry name" value="RNase_H-like"/>
</dbReference>
<evidence type="ECO:0000313" key="3">
    <source>
        <dbReference type="Proteomes" id="UP001327560"/>
    </source>
</evidence>
<reference evidence="2 3" key="1">
    <citation type="submission" date="2023-10" db="EMBL/GenBank/DDBJ databases">
        <title>Chromosome-scale genome assembly provides insights into flower coloration mechanisms of Canna indica.</title>
        <authorList>
            <person name="Li C."/>
        </authorList>
    </citation>
    <scope>NUCLEOTIDE SEQUENCE [LARGE SCALE GENOMIC DNA]</scope>
    <source>
        <tissue evidence="2">Flower</tissue>
    </source>
</reference>
<dbReference type="InterPro" id="IPR036397">
    <property type="entry name" value="RNaseH_sf"/>
</dbReference>
<evidence type="ECO:0000313" key="2">
    <source>
        <dbReference type="EMBL" id="WOL07084.1"/>
    </source>
</evidence>
<accession>A0AAQ3KF09</accession>
<feature type="domain" description="RNase H type-1" evidence="1">
    <location>
        <begin position="47"/>
        <end position="163"/>
    </location>
</feature>
<dbReference type="CDD" id="cd06222">
    <property type="entry name" value="RNase_H_like"/>
    <property type="match status" value="1"/>
</dbReference>
<sequence length="190" mass="21684">MFIKACRDTVDYGVKNEKCTTNEGLKVKVEVTADELMEMRDGNALYCDASWKDDTIARVGYVIANQNEWKIIGACLTKAGNALKAELNSIRIGLETAVKKKFNIPLVYSDCKVAIMILLGRQRASWDMENLVRCIHKLGETVEVRNWVYVNRKRNEIAYAAARLSLYCNILGIWSSKKNHFDKLEEIEQD</sequence>
<organism evidence="2 3">
    <name type="scientific">Canna indica</name>
    <name type="common">Indian-shot</name>
    <dbReference type="NCBI Taxonomy" id="4628"/>
    <lineage>
        <taxon>Eukaryota</taxon>
        <taxon>Viridiplantae</taxon>
        <taxon>Streptophyta</taxon>
        <taxon>Embryophyta</taxon>
        <taxon>Tracheophyta</taxon>
        <taxon>Spermatophyta</taxon>
        <taxon>Magnoliopsida</taxon>
        <taxon>Liliopsida</taxon>
        <taxon>Zingiberales</taxon>
        <taxon>Cannaceae</taxon>
        <taxon>Canna</taxon>
    </lineage>
</organism>
<name>A0AAQ3KF09_9LILI</name>
<dbReference type="EMBL" id="CP136894">
    <property type="protein sequence ID" value="WOL07084.1"/>
    <property type="molecule type" value="Genomic_DNA"/>
</dbReference>
<keyword evidence="3" id="KW-1185">Reference proteome</keyword>
<dbReference type="PANTHER" id="PTHR47723">
    <property type="entry name" value="OS05G0353850 PROTEIN"/>
    <property type="match status" value="1"/>
</dbReference>
<dbReference type="AlphaFoldDB" id="A0AAQ3KF09"/>
<dbReference type="InterPro" id="IPR002156">
    <property type="entry name" value="RNaseH_domain"/>
</dbReference>
<dbReference type="SUPFAM" id="SSF53098">
    <property type="entry name" value="Ribonuclease H-like"/>
    <property type="match status" value="1"/>
</dbReference>
<dbReference type="Proteomes" id="UP001327560">
    <property type="component" value="Chromosome 5"/>
</dbReference>
<dbReference type="GO" id="GO:0003676">
    <property type="term" value="F:nucleic acid binding"/>
    <property type="evidence" value="ECO:0007669"/>
    <property type="project" value="InterPro"/>
</dbReference>
<dbReference type="GO" id="GO:0004523">
    <property type="term" value="F:RNA-DNA hybrid ribonuclease activity"/>
    <property type="evidence" value="ECO:0007669"/>
    <property type="project" value="InterPro"/>
</dbReference>
<protein>
    <recommendedName>
        <fullName evidence="1">RNase H type-1 domain-containing protein</fullName>
    </recommendedName>
</protein>